<dbReference type="Proteomes" id="UP000780801">
    <property type="component" value="Unassembled WGS sequence"/>
</dbReference>
<gene>
    <name evidence="4" type="primary">HMG1_2</name>
    <name evidence="4" type="ORF">BGW38_008646</name>
</gene>
<dbReference type="AlphaFoldDB" id="A0A9P6K9F7"/>
<dbReference type="OrthoDB" id="310654at2759"/>
<accession>A0A9P6K9F7</accession>
<evidence type="ECO:0000313" key="5">
    <source>
        <dbReference type="Proteomes" id="UP000780801"/>
    </source>
</evidence>
<keyword evidence="2" id="KW-0472">Membrane</keyword>
<reference evidence="4" key="1">
    <citation type="journal article" date="2020" name="Fungal Divers.">
        <title>Resolving the Mortierellaceae phylogeny through synthesis of multi-gene phylogenetics and phylogenomics.</title>
        <authorList>
            <person name="Vandepol N."/>
            <person name="Liber J."/>
            <person name="Desiro A."/>
            <person name="Na H."/>
            <person name="Kennedy M."/>
            <person name="Barry K."/>
            <person name="Grigoriev I.V."/>
            <person name="Miller A.N."/>
            <person name="O'Donnell K."/>
            <person name="Stajich J.E."/>
            <person name="Bonito G."/>
        </authorList>
    </citation>
    <scope>NUCLEOTIDE SEQUENCE</scope>
    <source>
        <strain evidence="4">KOD1015</strain>
    </source>
</reference>
<organism evidence="4 5">
    <name type="scientific">Lunasporangiospora selenospora</name>
    <dbReference type="NCBI Taxonomy" id="979761"/>
    <lineage>
        <taxon>Eukaryota</taxon>
        <taxon>Fungi</taxon>
        <taxon>Fungi incertae sedis</taxon>
        <taxon>Mucoromycota</taxon>
        <taxon>Mortierellomycotina</taxon>
        <taxon>Mortierellomycetes</taxon>
        <taxon>Mortierellales</taxon>
        <taxon>Mortierellaceae</taxon>
        <taxon>Lunasporangiospora</taxon>
    </lineage>
</organism>
<keyword evidence="5" id="KW-1185">Reference proteome</keyword>
<feature type="transmembrane region" description="Helical" evidence="2">
    <location>
        <begin position="218"/>
        <end position="239"/>
    </location>
</feature>
<evidence type="ECO:0000256" key="1">
    <source>
        <dbReference type="SAM" id="MobiDB-lite"/>
    </source>
</evidence>
<feature type="non-terminal residue" evidence="4">
    <location>
        <position position="364"/>
    </location>
</feature>
<name>A0A9P6K9F7_9FUNG</name>
<evidence type="ECO:0000259" key="3">
    <source>
        <dbReference type="PROSITE" id="PS50156"/>
    </source>
</evidence>
<dbReference type="EMBL" id="JAABOA010006008">
    <property type="protein sequence ID" value="KAF9571355.1"/>
    <property type="molecule type" value="Genomic_DNA"/>
</dbReference>
<comment type="caution">
    <text evidence="4">The sequence shown here is derived from an EMBL/GenBank/DDBJ whole genome shotgun (WGS) entry which is preliminary data.</text>
</comment>
<feature type="transmembrane region" description="Helical" evidence="2">
    <location>
        <begin position="190"/>
        <end position="211"/>
    </location>
</feature>
<feature type="domain" description="SSD" evidence="3">
    <location>
        <begin position="189"/>
        <end position="304"/>
    </location>
</feature>
<sequence length="364" mass="39911">FDRFQPFDRHSSKIPRNAQLLQLKQILVTGDVDGLSTTSDSDAGLKKSVLSSVLQLQTMIEDQVLEAPFSLWNRDMHALIQDGHVLDTVTENLDTNDYLFKDLRSTSVRKDSNSSSLTKESPALVLSYAFDANGPFQARLGHGWSSKVAHLQTPTLKSQSRVLEDEKSVPAWTAAALLDVAHKKASTIDVVVILTAYFIMFCSFGLLFVNMRKLGSQFTLGVSVLAGGAFAFMGAVITVHQLGVYINPIQLSEAIPFFIITVGYERAYTLSKAVLRPTLAAEHVPESIRGHVVSAIESVGPILIRNCTIEIALELRRIRESSKSPMHFRELTLKALLGSNSINDNSNGNKNTPSRGASEKQDPA</sequence>
<feature type="region of interest" description="Disordered" evidence="1">
    <location>
        <begin position="342"/>
        <end position="364"/>
    </location>
</feature>
<keyword evidence="2" id="KW-1133">Transmembrane helix</keyword>
<feature type="compositionally biased region" description="Low complexity" evidence="1">
    <location>
        <begin position="342"/>
        <end position="351"/>
    </location>
</feature>
<proteinExistence type="predicted"/>
<protein>
    <submittedName>
        <fullName evidence="4">3-hydroxy-3-methylglutaryl-coenzyme A (HMG-CoA) reductase isozyme</fullName>
    </submittedName>
</protein>
<evidence type="ECO:0000313" key="4">
    <source>
        <dbReference type="EMBL" id="KAF9571355.1"/>
    </source>
</evidence>
<dbReference type="InterPro" id="IPR000731">
    <property type="entry name" value="SSD"/>
</dbReference>
<keyword evidence="2" id="KW-0812">Transmembrane</keyword>
<evidence type="ECO:0000256" key="2">
    <source>
        <dbReference type="SAM" id="Phobius"/>
    </source>
</evidence>
<feature type="non-terminal residue" evidence="4">
    <location>
        <position position="1"/>
    </location>
</feature>
<dbReference type="PROSITE" id="PS50156">
    <property type="entry name" value="SSD"/>
    <property type="match status" value="1"/>
</dbReference>